<evidence type="ECO:0000256" key="1">
    <source>
        <dbReference type="SAM" id="Phobius"/>
    </source>
</evidence>
<reference evidence="2 3" key="1">
    <citation type="submission" date="2014-04" db="EMBL/GenBank/DDBJ databases">
        <title>Evolutionary Origins and Diversification of the Mycorrhizal Mutualists.</title>
        <authorList>
            <consortium name="DOE Joint Genome Institute"/>
            <consortium name="Mycorrhizal Genomics Consortium"/>
            <person name="Kohler A."/>
            <person name="Kuo A."/>
            <person name="Nagy L.G."/>
            <person name="Floudas D."/>
            <person name="Copeland A."/>
            <person name="Barry K.W."/>
            <person name="Cichocki N."/>
            <person name="Veneault-Fourrey C."/>
            <person name="LaButti K."/>
            <person name="Lindquist E.A."/>
            <person name="Lipzen A."/>
            <person name="Lundell T."/>
            <person name="Morin E."/>
            <person name="Murat C."/>
            <person name="Riley R."/>
            <person name="Ohm R."/>
            <person name="Sun H."/>
            <person name="Tunlid A."/>
            <person name="Henrissat B."/>
            <person name="Grigoriev I.V."/>
            <person name="Hibbett D.S."/>
            <person name="Martin F."/>
        </authorList>
    </citation>
    <scope>NUCLEOTIDE SEQUENCE [LARGE SCALE GENOMIC DNA]</scope>
    <source>
        <strain evidence="2 3">Koide BX008</strain>
    </source>
</reference>
<evidence type="ECO:0000313" key="2">
    <source>
        <dbReference type="EMBL" id="KIL58487.1"/>
    </source>
</evidence>
<keyword evidence="3" id="KW-1185">Reference proteome</keyword>
<dbReference type="InParanoid" id="A0A0C2WB50"/>
<keyword evidence="1" id="KW-1133">Transmembrane helix</keyword>
<protein>
    <submittedName>
        <fullName evidence="2">Uncharacterized protein</fullName>
    </submittedName>
</protein>
<keyword evidence="1" id="KW-0812">Transmembrane</keyword>
<gene>
    <name evidence="2" type="ORF">M378DRAFT_170574</name>
</gene>
<dbReference type="HOGENOM" id="CLU_2621502_0_0_1"/>
<keyword evidence="1" id="KW-0472">Membrane</keyword>
<dbReference type="EMBL" id="KN818337">
    <property type="protein sequence ID" value="KIL58487.1"/>
    <property type="molecule type" value="Genomic_DNA"/>
</dbReference>
<accession>A0A0C2WB50</accession>
<dbReference type="Proteomes" id="UP000054549">
    <property type="component" value="Unassembled WGS sequence"/>
</dbReference>
<evidence type="ECO:0000313" key="3">
    <source>
        <dbReference type="Proteomes" id="UP000054549"/>
    </source>
</evidence>
<feature type="transmembrane region" description="Helical" evidence="1">
    <location>
        <begin position="54"/>
        <end position="72"/>
    </location>
</feature>
<proteinExistence type="predicted"/>
<name>A0A0C2WB50_AMAMK</name>
<organism evidence="2 3">
    <name type="scientific">Amanita muscaria (strain Koide BX008)</name>
    <dbReference type="NCBI Taxonomy" id="946122"/>
    <lineage>
        <taxon>Eukaryota</taxon>
        <taxon>Fungi</taxon>
        <taxon>Dikarya</taxon>
        <taxon>Basidiomycota</taxon>
        <taxon>Agaricomycotina</taxon>
        <taxon>Agaricomycetes</taxon>
        <taxon>Agaricomycetidae</taxon>
        <taxon>Agaricales</taxon>
        <taxon>Pluteineae</taxon>
        <taxon>Amanitaceae</taxon>
        <taxon>Amanita</taxon>
    </lineage>
</organism>
<dbReference type="AlphaFoldDB" id="A0A0C2WB50"/>
<sequence>MRSIIFIIHVVLNNNNSEIYQQEEPEEERKRAEVERLAAEKDCPMEIRCTKLPVMNTALLSIALSCPIYAIVRICPWS</sequence>